<gene>
    <name evidence="2" type="ORF">GMARGA_LOCUS19941</name>
</gene>
<proteinExistence type="predicted"/>
<feature type="compositionally biased region" description="Polar residues" evidence="1">
    <location>
        <begin position="48"/>
        <end position="58"/>
    </location>
</feature>
<protein>
    <submittedName>
        <fullName evidence="2">38306_t:CDS:1</fullName>
    </submittedName>
</protein>
<feature type="region of interest" description="Disordered" evidence="1">
    <location>
        <begin position="48"/>
        <end position="83"/>
    </location>
</feature>
<sequence>MSKEYWKKYNQRPERKEYQRKLMAQKRALQKDLLINNRNGVQEQQNLLQTASLDTKNNVSKKKETRHEEGLASKRPFPSNDLVIDINPDGTFSRPSEKEELLTKKINSARVKYNRTPERREYNRKLKAAKRAQLKKTKTKTPVINPESRHGKHLDPDYGKKARDEGLTDALQASDEFDNQSPDYLRAQASITNLENLRSQGKEFPLARLKKFLLRQNENF</sequence>
<accession>A0ABN7VL39</accession>
<comment type="caution">
    <text evidence="2">The sequence shown here is derived from an EMBL/GenBank/DDBJ whole genome shotgun (WGS) entry which is preliminary data.</text>
</comment>
<organism evidence="2 3">
    <name type="scientific">Gigaspora margarita</name>
    <dbReference type="NCBI Taxonomy" id="4874"/>
    <lineage>
        <taxon>Eukaryota</taxon>
        <taxon>Fungi</taxon>
        <taxon>Fungi incertae sedis</taxon>
        <taxon>Mucoromycota</taxon>
        <taxon>Glomeromycotina</taxon>
        <taxon>Glomeromycetes</taxon>
        <taxon>Diversisporales</taxon>
        <taxon>Gigasporaceae</taxon>
        <taxon>Gigaspora</taxon>
    </lineage>
</organism>
<feature type="compositionally biased region" description="Basic and acidic residues" evidence="1">
    <location>
        <begin position="147"/>
        <end position="162"/>
    </location>
</feature>
<feature type="compositionally biased region" description="Basic and acidic residues" evidence="1">
    <location>
        <begin position="61"/>
        <end position="72"/>
    </location>
</feature>
<dbReference type="Proteomes" id="UP000789901">
    <property type="component" value="Unassembled WGS sequence"/>
</dbReference>
<evidence type="ECO:0000256" key="1">
    <source>
        <dbReference type="SAM" id="MobiDB-lite"/>
    </source>
</evidence>
<reference evidence="2 3" key="1">
    <citation type="submission" date="2021-06" db="EMBL/GenBank/DDBJ databases">
        <authorList>
            <person name="Kallberg Y."/>
            <person name="Tangrot J."/>
            <person name="Rosling A."/>
        </authorList>
    </citation>
    <scope>NUCLEOTIDE SEQUENCE [LARGE SCALE GENOMIC DNA]</scope>
    <source>
        <strain evidence="2 3">120-4 pot B 10/14</strain>
    </source>
</reference>
<dbReference type="EMBL" id="CAJVQB010017066">
    <property type="protein sequence ID" value="CAG8782571.1"/>
    <property type="molecule type" value="Genomic_DNA"/>
</dbReference>
<feature type="region of interest" description="Disordered" evidence="1">
    <location>
        <begin position="129"/>
        <end position="162"/>
    </location>
</feature>
<keyword evidence="3" id="KW-1185">Reference proteome</keyword>
<name>A0ABN7VL39_GIGMA</name>
<feature type="compositionally biased region" description="Basic residues" evidence="1">
    <location>
        <begin position="129"/>
        <end position="139"/>
    </location>
</feature>
<evidence type="ECO:0000313" key="3">
    <source>
        <dbReference type="Proteomes" id="UP000789901"/>
    </source>
</evidence>
<evidence type="ECO:0000313" key="2">
    <source>
        <dbReference type="EMBL" id="CAG8782571.1"/>
    </source>
</evidence>